<feature type="disulfide bond" evidence="8">
    <location>
        <begin position="136"/>
        <end position="179"/>
    </location>
</feature>
<dbReference type="InterPro" id="IPR013783">
    <property type="entry name" value="Ig-like_fold"/>
</dbReference>
<dbReference type="Pfam" id="PF07686">
    <property type="entry name" value="V-set"/>
    <property type="match status" value="1"/>
</dbReference>
<dbReference type="Gene3D" id="2.60.40.10">
    <property type="entry name" value="Immunoglobulins"/>
    <property type="match status" value="5"/>
</dbReference>
<keyword evidence="5 10" id="KW-0472">Membrane</keyword>
<feature type="domain" description="Sushi" evidence="12">
    <location>
        <begin position="253"/>
        <end position="312"/>
    </location>
</feature>
<comment type="subcellular location">
    <subcellularLocation>
        <location evidence="1">Membrane</location>
    </subcellularLocation>
</comment>
<sequence>MALTGANCSTITIHPTMTCARPRAFRKRIIVANAHADLIVDKSSAKRTTPKMNSWHQALLGNSCCSHEFSLFLLKCMEINGEAMTSPTSTVTDERPTNPSVVSTGKAADLTPTAAMKLFVVLLSVLSVAKTVYGECPRPTGGEHMLLITSVTFPAPEGTSVKFTCDVGYTTLGSGTVTCTNGQWSSLQMRCKIKTCGAYEEVLNGRVDYSKGVDFGASISIICDYGFYPVGGDQTVTCLVDGWEGRLPNCELITCDPPKDIANGYFDPRNDEYMHSSVVTYSCDKPYILKGSKILVCSDNREFTPEPPTCVLVQCSTPAVEFGIIASGSRPPYKHQSSVTLRCLQGYDMKGSDSVKCNIDSQWVPALPTCIRFTPVLGEAVVEVVDGVENVTLPGEMNLTETATYVEWTRGNRIVHIRDRDGDDPEKQDPLFTNRTQMMDKDPLQNGNMSLILKKPTLKDSGNYICVAKKNTNEVGRIAVVLKVKGSRPVLVVEVGVESVTLTGKIKLTEKATYVKWTRENEIVHIRDRDVDSFEKQNLLFRDRTQMMDEDVLQSGDMRLILKKPTLTDEGVYKCVVMKNDKEVGNIIVTLWVKGETVTVTETEHTTVSLPFPWRPFSSEVQVKWTHGSEEVHLLNNSKPDFSAQSSEFKDRTEMKPDALQRGDLGLILKNPTLSDSGFYICVVTEGSTELARTQVELEVKETLTVDPDSDQFFSQEDIKLSCESEWRVKRTRTGSDQVQSCGRTGGGFGKIGSDNSTCLLYNSSLSDSGLYWCESVTGGRSPQRLLTVTDRNLILDSPALPVQTGSDITLRCRIRPRSGLSPVLLKDGAVVQNKSEWSFTVSKEHEGEYICKDTTEESEKRRLQVTGITEERGGVRGEGRSQRRGEESEERGGVRGEGRSQRRGSSAVSPPGPGDDLVSSSQVVMFAVGGVVLLGLVLGLARFFYKRKQAQGTDPGAADVTYADVTVRRTAAAAAPRSERREEETVYSGVRTQPKGPAEVTYGEVTIKPNDRKKKRQRREDLNAPPSDHREEETVYSGVRTQPKGSALSLY</sequence>
<dbReference type="Proteomes" id="UP001460270">
    <property type="component" value="Unassembled WGS sequence"/>
</dbReference>
<dbReference type="Gene3D" id="2.10.70.10">
    <property type="entry name" value="Complement Module, domain 1"/>
    <property type="match status" value="4"/>
</dbReference>
<dbReference type="PROSITE" id="PS50923">
    <property type="entry name" value="SUSHI"/>
    <property type="match status" value="4"/>
</dbReference>
<feature type="domain" description="Sushi" evidence="12">
    <location>
        <begin position="194"/>
        <end position="252"/>
    </location>
</feature>
<evidence type="ECO:0000256" key="10">
    <source>
        <dbReference type="SAM" id="Phobius"/>
    </source>
</evidence>
<feature type="compositionally biased region" description="Polar residues" evidence="9">
    <location>
        <begin position="86"/>
        <end position="103"/>
    </location>
</feature>
<dbReference type="GO" id="GO:0001817">
    <property type="term" value="P:regulation of cytokine production"/>
    <property type="evidence" value="ECO:0007669"/>
    <property type="project" value="TreeGrafter"/>
</dbReference>
<dbReference type="Pfam" id="PF00084">
    <property type="entry name" value="Sushi"/>
    <property type="match status" value="4"/>
</dbReference>
<keyword evidence="10" id="KW-0812">Transmembrane</keyword>
<keyword evidence="4" id="KW-0677">Repeat</keyword>
<dbReference type="InterPro" id="IPR013106">
    <property type="entry name" value="Ig_V-set"/>
</dbReference>
<feature type="disulfide bond" evidence="8">
    <location>
        <begin position="223"/>
        <end position="250"/>
    </location>
</feature>
<evidence type="ECO:0000256" key="1">
    <source>
        <dbReference type="ARBA" id="ARBA00004370"/>
    </source>
</evidence>
<evidence type="ECO:0000256" key="6">
    <source>
        <dbReference type="ARBA" id="ARBA00023157"/>
    </source>
</evidence>
<feature type="region of interest" description="Disordered" evidence="9">
    <location>
        <begin position="86"/>
        <end position="105"/>
    </location>
</feature>
<feature type="disulfide bond" evidence="8">
    <location>
        <begin position="343"/>
        <end position="370"/>
    </location>
</feature>
<keyword evidence="14" id="KW-1185">Reference proteome</keyword>
<keyword evidence="10" id="KW-1133">Transmembrane helix</keyword>
<name>A0AAW0PUF7_9GOBI</name>
<evidence type="ECO:0000256" key="7">
    <source>
        <dbReference type="ARBA" id="ARBA00023319"/>
    </source>
</evidence>
<dbReference type="PANTHER" id="PTHR24100:SF151">
    <property type="entry name" value="ICOS LIGAND"/>
    <property type="match status" value="1"/>
</dbReference>
<dbReference type="SMART" id="SM00409">
    <property type="entry name" value="IG"/>
    <property type="match status" value="5"/>
</dbReference>
<keyword evidence="2 8" id="KW-0768">Sushi</keyword>
<feature type="disulfide bond" evidence="8">
    <location>
        <begin position="283"/>
        <end position="310"/>
    </location>
</feature>
<evidence type="ECO:0000256" key="8">
    <source>
        <dbReference type="PROSITE-ProRule" id="PRU00302"/>
    </source>
</evidence>
<dbReference type="InterPro" id="IPR003599">
    <property type="entry name" value="Ig_sub"/>
</dbReference>
<feature type="transmembrane region" description="Helical" evidence="10">
    <location>
        <begin position="924"/>
        <end position="946"/>
    </location>
</feature>
<organism evidence="13 14">
    <name type="scientific">Mugilogobius chulae</name>
    <name type="common">yellowstripe goby</name>
    <dbReference type="NCBI Taxonomy" id="88201"/>
    <lineage>
        <taxon>Eukaryota</taxon>
        <taxon>Metazoa</taxon>
        <taxon>Chordata</taxon>
        <taxon>Craniata</taxon>
        <taxon>Vertebrata</taxon>
        <taxon>Euteleostomi</taxon>
        <taxon>Actinopterygii</taxon>
        <taxon>Neopterygii</taxon>
        <taxon>Teleostei</taxon>
        <taxon>Neoteleostei</taxon>
        <taxon>Acanthomorphata</taxon>
        <taxon>Gobiaria</taxon>
        <taxon>Gobiiformes</taxon>
        <taxon>Gobioidei</taxon>
        <taxon>Gobiidae</taxon>
        <taxon>Gobionellinae</taxon>
        <taxon>Mugilogobius</taxon>
    </lineage>
</organism>
<dbReference type="PANTHER" id="PTHR24100">
    <property type="entry name" value="BUTYROPHILIN"/>
    <property type="match status" value="1"/>
</dbReference>
<evidence type="ECO:0000259" key="12">
    <source>
        <dbReference type="PROSITE" id="PS50923"/>
    </source>
</evidence>
<dbReference type="FunFam" id="2.10.70.10:FF:000014">
    <property type="entry name" value="Membrane cofactor protein"/>
    <property type="match status" value="1"/>
</dbReference>
<evidence type="ECO:0000256" key="5">
    <source>
        <dbReference type="ARBA" id="ARBA00023136"/>
    </source>
</evidence>
<dbReference type="InterPro" id="IPR007110">
    <property type="entry name" value="Ig-like_dom"/>
</dbReference>
<dbReference type="EMBL" id="JBBPFD010000002">
    <property type="protein sequence ID" value="KAK7939130.1"/>
    <property type="molecule type" value="Genomic_DNA"/>
</dbReference>
<feature type="region of interest" description="Disordered" evidence="9">
    <location>
        <begin position="972"/>
        <end position="1052"/>
    </location>
</feature>
<dbReference type="InterPro" id="IPR000436">
    <property type="entry name" value="Sushi_SCR_CCP_dom"/>
</dbReference>
<feature type="domain" description="Sushi" evidence="12">
    <location>
        <begin position="313"/>
        <end position="372"/>
    </location>
</feature>
<feature type="domain" description="Ig-like" evidence="11">
    <location>
        <begin position="498"/>
        <end position="585"/>
    </location>
</feature>
<dbReference type="GO" id="GO:0050852">
    <property type="term" value="P:T cell receptor signaling pathway"/>
    <property type="evidence" value="ECO:0007669"/>
    <property type="project" value="TreeGrafter"/>
</dbReference>
<dbReference type="SUPFAM" id="SSF48726">
    <property type="entry name" value="Immunoglobulin"/>
    <property type="match status" value="4"/>
</dbReference>
<feature type="compositionally biased region" description="Basic and acidic residues" evidence="9">
    <location>
        <begin position="870"/>
        <end position="901"/>
    </location>
</feature>
<evidence type="ECO:0000256" key="9">
    <source>
        <dbReference type="SAM" id="MobiDB-lite"/>
    </source>
</evidence>
<evidence type="ECO:0000313" key="14">
    <source>
        <dbReference type="Proteomes" id="UP001460270"/>
    </source>
</evidence>
<dbReference type="PROSITE" id="PS50835">
    <property type="entry name" value="IG_LIKE"/>
    <property type="match status" value="2"/>
</dbReference>
<evidence type="ECO:0000259" key="11">
    <source>
        <dbReference type="PROSITE" id="PS50835"/>
    </source>
</evidence>
<dbReference type="InterPro" id="IPR035976">
    <property type="entry name" value="Sushi/SCR/CCP_sf"/>
</dbReference>
<keyword evidence="6 8" id="KW-1015">Disulfide bond</keyword>
<dbReference type="GO" id="GO:0009897">
    <property type="term" value="C:external side of plasma membrane"/>
    <property type="evidence" value="ECO:0007669"/>
    <property type="project" value="TreeGrafter"/>
</dbReference>
<evidence type="ECO:0000256" key="4">
    <source>
        <dbReference type="ARBA" id="ARBA00022737"/>
    </source>
</evidence>
<comment type="caution">
    <text evidence="8">Lacks conserved residue(s) required for the propagation of feature annotation.</text>
</comment>
<proteinExistence type="predicted"/>
<evidence type="ECO:0000256" key="2">
    <source>
        <dbReference type="ARBA" id="ARBA00022659"/>
    </source>
</evidence>
<dbReference type="SUPFAM" id="SSF57535">
    <property type="entry name" value="Complement control module/SCR domain"/>
    <property type="match status" value="4"/>
</dbReference>
<protein>
    <submittedName>
        <fullName evidence="13">Uncharacterized protein</fullName>
    </submittedName>
</protein>
<accession>A0AAW0PUF7</accession>
<dbReference type="AlphaFoldDB" id="A0AAW0PUF7"/>
<gene>
    <name evidence="13" type="ORF">WMY93_002456</name>
</gene>
<feature type="region of interest" description="Disordered" evidence="9">
    <location>
        <begin position="861"/>
        <end position="916"/>
    </location>
</feature>
<comment type="caution">
    <text evidence="13">The sequence shown here is derived from an EMBL/GenBank/DDBJ whole genome shotgun (WGS) entry which is preliminary data.</text>
</comment>
<dbReference type="InterPro" id="IPR050504">
    <property type="entry name" value="IgSF_BTN/MOG"/>
</dbReference>
<keyword evidence="3" id="KW-0732">Signal</keyword>
<evidence type="ECO:0000313" key="13">
    <source>
        <dbReference type="EMBL" id="KAK7939130.1"/>
    </source>
</evidence>
<reference evidence="14" key="1">
    <citation type="submission" date="2024-04" db="EMBL/GenBank/DDBJ databases">
        <title>Salinicola lusitanus LLJ914,a marine bacterium isolated from the Okinawa Trough.</title>
        <authorList>
            <person name="Li J."/>
        </authorList>
    </citation>
    <scope>NUCLEOTIDE SEQUENCE [LARGE SCALE GENOMIC DNA]</scope>
</reference>
<feature type="domain" description="Ig-like" evidence="11">
    <location>
        <begin position="331"/>
        <end position="476"/>
    </location>
</feature>
<evidence type="ECO:0000256" key="3">
    <source>
        <dbReference type="ARBA" id="ARBA00022729"/>
    </source>
</evidence>
<keyword evidence="7" id="KW-0393">Immunoglobulin domain</keyword>
<dbReference type="GO" id="GO:0005102">
    <property type="term" value="F:signaling receptor binding"/>
    <property type="evidence" value="ECO:0007669"/>
    <property type="project" value="TreeGrafter"/>
</dbReference>
<feature type="compositionally biased region" description="Basic and acidic residues" evidence="9">
    <location>
        <begin position="1019"/>
        <end position="1034"/>
    </location>
</feature>
<dbReference type="SMART" id="SM00032">
    <property type="entry name" value="CCP"/>
    <property type="match status" value="4"/>
</dbReference>
<dbReference type="InterPro" id="IPR036179">
    <property type="entry name" value="Ig-like_dom_sf"/>
</dbReference>
<feature type="domain" description="Sushi" evidence="12">
    <location>
        <begin position="134"/>
        <end position="193"/>
    </location>
</feature>
<dbReference type="CDD" id="cd00033">
    <property type="entry name" value="CCP"/>
    <property type="match status" value="4"/>
</dbReference>